<dbReference type="Proteomes" id="UP000290204">
    <property type="component" value="Unassembled WGS sequence"/>
</dbReference>
<evidence type="ECO:0000256" key="2">
    <source>
        <dbReference type="ARBA" id="ARBA00007103"/>
    </source>
</evidence>
<dbReference type="CDD" id="cd01561">
    <property type="entry name" value="CBS_like"/>
    <property type="match status" value="1"/>
</dbReference>
<comment type="cofactor">
    <cofactor evidence="1">
        <name>pyridoxal 5'-phosphate</name>
        <dbReference type="ChEBI" id="CHEBI:597326"/>
    </cofactor>
</comment>
<gene>
    <name evidence="10" type="ORF">ESA94_17485</name>
</gene>
<dbReference type="InterPro" id="IPR036052">
    <property type="entry name" value="TrpB-like_PALP_sf"/>
</dbReference>
<dbReference type="Gene3D" id="3.40.50.1100">
    <property type="match status" value="2"/>
</dbReference>
<dbReference type="FunFam" id="3.40.50.1100:FF:000006">
    <property type="entry name" value="Cysteine synthase"/>
    <property type="match status" value="1"/>
</dbReference>
<dbReference type="InterPro" id="IPR001926">
    <property type="entry name" value="TrpB-like_PALP"/>
</dbReference>
<keyword evidence="11" id="KW-1185">Reference proteome</keyword>
<dbReference type="OrthoDB" id="9808024at2"/>
<dbReference type="SUPFAM" id="SSF53686">
    <property type="entry name" value="Tryptophan synthase beta subunit-like PLP-dependent enzymes"/>
    <property type="match status" value="1"/>
</dbReference>
<organism evidence="10 11">
    <name type="scientific">Lacibacter luteus</name>
    <dbReference type="NCBI Taxonomy" id="2508719"/>
    <lineage>
        <taxon>Bacteria</taxon>
        <taxon>Pseudomonadati</taxon>
        <taxon>Bacteroidota</taxon>
        <taxon>Chitinophagia</taxon>
        <taxon>Chitinophagales</taxon>
        <taxon>Chitinophagaceae</taxon>
        <taxon>Lacibacter</taxon>
    </lineage>
</organism>
<evidence type="ECO:0000259" key="9">
    <source>
        <dbReference type="Pfam" id="PF00291"/>
    </source>
</evidence>
<dbReference type="InterPro" id="IPR050214">
    <property type="entry name" value="Cys_Synth/Cystath_Beta-Synth"/>
</dbReference>
<dbReference type="AlphaFoldDB" id="A0A4Q1CF70"/>
<dbReference type="EC" id="2.5.1.47" evidence="3"/>
<dbReference type="EMBL" id="SDHW01000006">
    <property type="protein sequence ID" value="RXK58429.1"/>
    <property type="molecule type" value="Genomic_DNA"/>
</dbReference>
<sequence>MQNELTSNSINNDCGCYDASPSVSDKLESKFRHLWGLVGNTPMLEIAYKYKDECRKIYVKCENYNLTGSIKDRMALYILQQAYRQNKIKPGDTIVEATSGNTGIAFSAIGKALGHDVTIIMPNWLSKERIDIIKSLGADVVLISKEEGGFLGSIALSEQMAAADKTVFLPQQFENLYNAEAHEKTTAKEIWMQLQSIDLTPDAFVAGVGTGGTVMGMGNYLRKRNPAIKVHPLEPAESPTLSTGYKVGSHRIQGISDEFIPAIVKLDQLDKVVKASDGDSIIMAQKLAKQLGLAVGISSGANFLGAIQLQNEMGADKVVVTVFSDSNKKYLSTDLMKEQPMRQEYLSQHIELIDYKAIDRL</sequence>
<keyword evidence="6" id="KW-0663">Pyridoxal phosphate</keyword>
<comment type="catalytic activity">
    <reaction evidence="8">
        <text>O-acetyl-L-serine + hydrogen sulfide = L-cysteine + acetate</text>
        <dbReference type="Rhea" id="RHEA:14829"/>
        <dbReference type="ChEBI" id="CHEBI:29919"/>
        <dbReference type="ChEBI" id="CHEBI:30089"/>
        <dbReference type="ChEBI" id="CHEBI:35235"/>
        <dbReference type="ChEBI" id="CHEBI:58340"/>
        <dbReference type="EC" id="2.5.1.47"/>
    </reaction>
</comment>
<keyword evidence="4" id="KW-0028">Amino-acid biosynthesis</keyword>
<accession>A0A4Q1CF70</accession>
<reference evidence="10 11" key="1">
    <citation type="submission" date="2019-01" db="EMBL/GenBank/DDBJ databases">
        <title>Lacibacter sp. strain TTM-7.</title>
        <authorList>
            <person name="Chen W.-M."/>
        </authorList>
    </citation>
    <scope>NUCLEOTIDE SEQUENCE [LARGE SCALE GENOMIC DNA]</scope>
    <source>
        <strain evidence="10 11">TTM-7</strain>
    </source>
</reference>
<evidence type="ECO:0000256" key="8">
    <source>
        <dbReference type="ARBA" id="ARBA00047931"/>
    </source>
</evidence>
<comment type="caution">
    <text evidence="10">The sequence shown here is derived from an EMBL/GenBank/DDBJ whole genome shotgun (WGS) entry which is preliminary data.</text>
</comment>
<feature type="domain" description="Tryptophan synthase beta chain-like PALP" evidence="9">
    <location>
        <begin position="36"/>
        <end position="325"/>
    </location>
</feature>
<dbReference type="PANTHER" id="PTHR10314">
    <property type="entry name" value="CYSTATHIONINE BETA-SYNTHASE"/>
    <property type="match status" value="1"/>
</dbReference>
<keyword evidence="7" id="KW-0198">Cysteine biosynthesis</keyword>
<evidence type="ECO:0000313" key="11">
    <source>
        <dbReference type="Proteomes" id="UP000290204"/>
    </source>
</evidence>
<dbReference type="Pfam" id="PF00291">
    <property type="entry name" value="PALP"/>
    <property type="match status" value="1"/>
</dbReference>
<evidence type="ECO:0000256" key="3">
    <source>
        <dbReference type="ARBA" id="ARBA00012681"/>
    </source>
</evidence>
<evidence type="ECO:0000256" key="6">
    <source>
        <dbReference type="ARBA" id="ARBA00022898"/>
    </source>
</evidence>
<evidence type="ECO:0000256" key="1">
    <source>
        <dbReference type="ARBA" id="ARBA00001933"/>
    </source>
</evidence>
<name>A0A4Q1CF70_9BACT</name>
<keyword evidence="5" id="KW-0808">Transferase</keyword>
<evidence type="ECO:0000256" key="4">
    <source>
        <dbReference type="ARBA" id="ARBA00022605"/>
    </source>
</evidence>
<protein>
    <recommendedName>
        <fullName evidence="3">cysteine synthase</fullName>
        <ecNumber evidence="3">2.5.1.47</ecNumber>
    </recommendedName>
</protein>
<dbReference type="GO" id="GO:0004124">
    <property type="term" value="F:cysteine synthase activity"/>
    <property type="evidence" value="ECO:0007669"/>
    <property type="project" value="UniProtKB-EC"/>
</dbReference>
<dbReference type="RefSeq" id="WP_129132230.1">
    <property type="nucleotide sequence ID" value="NZ_SDHW01000006.1"/>
</dbReference>
<evidence type="ECO:0000256" key="7">
    <source>
        <dbReference type="ARBA" id="ARBA00023192"/>
    </source>
</evidence>
<evidence type="ECO:0000256" key="5">
    <source>
        <dbReference type="ARBA" id="ARBA00022679"/>
    </source>
</evidence>
<comment type="similarity">
    <text evidence="2">Belongs to the cysteine synthase/cystathionine beta-synthase family.</text>
</comment>
<evidence type="ECO:0000313" key="10">
    <source>
        <dbReference type="EMBL" id="RXK58429.1"/>
    </source>
</evidence>
<proteinExistence type="inferred from homology"/>